<dbReference type="Pfam" id="PF00732">
    <property type="entry name" value="GMC_oxred_N"/>
    <property type="match status" value="1"/>
</dbReference>
<evidence type="ECO:0000313" key="11">
    <source>
        <dbReference type="Proteomes" id="UP001221757"/>
    </source>
</evidence>
<dbReference type="PANTHER" id="PTHR11552">
    <property type="entry name" value="GLUCOSE-METHANOL-CHOLINE GMC OXIDOREDUCTASE"/>
    <property type="match status" value="1"/>
</dbReference>
<keyword evidence="4 5" id="KW-0274">FAD</keyword>
<feature type="domain" description="Glucose-methanol-choline oxidoreductase N-terminal" evidence="9">
    <location>
        <begin position="483"/>
        <end position="497"/>
    </location>
</feature>
<evidence type="ECO:0000256" key="3">
    <source>
        <dbReference type="ARBA" id="ARBA00022630"/>
    </source>
</evidence>
<feature type="compositionally biased region" description="Low complexity" evidence="6">
    <location>
        <begin position="22"/>
        <end position="38"/>
    </location>
</feature>
<gene>
    <name evidence="10" type="ORF">B0H17DRAFT_1196489</name>
</gene>
<dbReference type="PROSITE" id="PS00624">
    <property type="entry name" value="GMC_OXRED_2"/>
    <property type="match status" value="1"/>
</dbReference>
<reference evidence="10" key="1">
    <citation type="submission" date="2023-03" db="EMBL/GenBank/DDBJ databases">
        <title>Massive genome expansion in bonnet fungi (Mycena s.s.) driven by repeated elements and novel gene families across ecological guilds.</title>
        <authorList>
            <consortium name="Lawrence Berkeley National Laboratory"/>
            <person name="Harder C.B."/>
            <person name="Miyauchi S."/>
            <person name="Viragh M."/>
            <person name="Kuo A."/>
            <person name="Thoen E."/>
            <person name="Andreopoulos B."/>
            <person name="Lu D."/>
            <person name="Skrede I."/>
            <person name="Drula E."/>
            <person name="Henrissat B."/>
            <person name="Morin E."/>
            <person name="Kohler A."/>
            <person name="Barry K."/>
            <person name="LaButti K."/>
            <person name="Morin E."/>
            <person name="Salamov A."/>
            <person name="Lipzen A."/>
            <person name="Mereny Z."/>
            <person name="Hegedus B."/>
            <person name="Baldrian P."/>
            <person name="Stursova M."/>
            <person name="Weitz H."/>
            <person name="Taylor A."/>
            <person name="Grigoriev I.V."/>
            <person name="Nagy L.G."/>
            <person name="Martin F."/>
            <person name="Kauserud H."/>
        </authorList>
    </citation>
    <scope>NUCLEOTIDE SEQUENCE</scope>
    <source>
        <strain evidence="10">CBHHK067</strain>
    </source>
</reference>
<feature type="region of interest" description="Disordered" evidence="6">
    <location>
        <begin position="1"/>
        <end position="38"/>
    </location>
</feature>
<evidence type="ECO:0000256" key="5">
    <source>
        <dbReference type="RuleBase" id="RU003968"/>
    </source>
</evidence>
<organism evidence="10 11">
    <name type="scientific">Mycena rosella</name>
    <name type="common">Pink bonnet</name>
    <name type="synonym">Agaricus rosellus</name>
    <dbReference type="NCBI Taxonomy" id="1033263"/>
    <lineage>
        <taxon>Eukaryota</taxon>
        <taxon>Fungi</taxon>
        <taxon>Dikarya</taxon>
        <taxon>Basidiomycota</taxon>
        <taxon>Agaricomycotina</taxon>
        <taxon>Agaricomycetes</taxon>
        <taxon>Agaricomycetidae</taxon>
        <taxon>Agaricales</taxon>
        <taxon>Marasmiineae</taxon>
        <taxon>Mycenaceae</taxon>
        <taxon>Mycena</taxon>
    </lineage>
</organism>
<evidence type="ECO:0000313" key="10">
    <source>
        <dbReference type="EMBL" id="KAJ7698899.1"/>
    </source>
</evidence>
<evidence type="ECO:0000259" key="8">
    <source>
        <dbReference type="PROSITE" id="PS00623"/>
    </source>
</evidence>
<keyword evidence="7" id="KW-1133">Transmembrane helix</keyword>
<dbReference type="GO" id="GO:0016614">
    <property type="term" value="F:oxidoreductase activity, acting on CH-OH group of donors"/>
    <property type="evidence" value="ECO:0007669"/>
    <property type="project" value="InterPro"/>
</dbReference>
<dbReference type="Gene3D" id="3.30.560.10">
    <property type="entry name" value="Glucose Oxidase, domain 3"/>
    <property type="match status" value="1"/>
</dbReference>
<proteinExistence type="inferred from homology"/>
<dbReference type="InterPro" id="IPR012132">
    <property type="entry name" value="GMC_OxRdtase"/>
</dbReference>
<comment type="caution">
    <text evidence="10">The sequence shown here is derived from an EMBL/GenBank/DDBJ whole genome shotgun (WGS) entry which is preliminary data.</text>
</comment>
<keyword evidence="7" id="KW-0812">Transmembrane</keyword>
<protein>
    <submittedName>
        <fullName evidence="10">GMC oxidoreductase-domain-containing protein</fullName>
    </submittedName>
</protein>
<evidence type="ECO:0000256" key="7">
    <source>
        <dbReference type="SAM" id="Phobius"/>
    </source>
</evidence>
<evidence type="ECO:0000256" key="4">
    <source>
        <dbReference type="ARBA" id="ARBA00022827"/>
    </source>
</evidence>
<feature type="compositionally biased region" description="Polar residues" evidence="6">
    <location>
        <begin position="1"/>
        <end position="17"/>
    </location>
</feature>
<dbReference type="EMBL" id="JARKIE010000024">
    <property type="protein sequence ID" value="KAJ7698899.1"/>
    <property type="molecule type" value="Genomic_DNA"/>
</dbReference>
<dbReference type="SUPFAM" id="SSF51905">
    <property type="entry name" value="FAD/NAD(P)-binding domain"/>
    <property type="match status" value="1"/>
</dbReference>
<dbReference type="PROSITE" id="PS00623">
    <property type="entry name" value="GMC_OXRED_1"/>
    <property type="match status" value="1"/>
</dbReference>
<dbReference type="AlphaFoldDB" id="A0AAD7DV06"/>
<evidence type="ECO:0000256" key="1">
    <source>
        <dbReference type="ARBA" id="ARBA00001974"/>
    </source>
</evidence>
<accession>A0AAD7DV06</accession>
<evidence type="ECO:0000256" key="2">
    <source>
        <dbReference type="ARBA" id="ARBA00010790"/>
    </source>
</evidence>
<keyword evidence="11" id="KW-1185">Reference proteome</keyword>
<dbReference type="PANTHER" id="PTHR11552:SF147">
    <property type="entry name" value="CHOLINE DEHYDROGENASE, MITOCHONDRIAL"/>
    <property type="match status" value="1"/>
</dbReference>
<feature type="transmembrane region" description="Helical" evidence="7">
    <location>
        <begin position="47"/>
        <end position="66"/>
    </location>
</feature>
<feature type="transmembrane region" description="Helical" evidence="7">
    <location>
        <begin position="124"/>
        <end position="148"/>
    </location>
</feature>
<evidence type="ECO:0000256" key="6">
    <source>
        <dbReference type="SAM" id="MobiDB-lite"/>
    </source>
</evidence>
<comment type="cofactor">
    <cofactor evidence="1">
        <name>FAD</name>
        <dbReference type="ChEBI" id="CHEBI:57692"/>
    </cofactor>
</comment>
<name>A0AAD7DV06_MYCRO</name>
<keyword evidence="3 5" id="KW-0285">Flavoprotein</keyword>
<feature type="transmembrane region" description="Helical" evidence="7">
    <location>
        <begin position="96"/>
        <end position="112"/>
    </location>
</feature>
<comment type="similarity">
    <text evidence="2 5">Belongs to the GMC oxidoreductase family.</text>
</comment>
<dbReference type="InterPro" id="IPR036188">
    <property type="entry name" value="FAD/NAD-bd_sf"/>
</dbReference>
<feature type="domain" description="Glucose-methanol-choline oxidoreductase N-terminal" evidence="8">
    <location>
        <begin position="297"/>
        <end position="320"/>
    </location>
</feature>
<dbReference type="InterPro" id="IPR000172">
    <property type="entry name" value="GMC_OxRdtase_N"/>
</dbReference>
<evidence type="ECO:0000259" key="9">
    <source>
        <dbReference type="PROSITE" id="PS00624"/>
    </source>
</evidence>
<dbReference type="Gene3D" id="3.50.50.60">
    <property type="entry name" value="FAD/NAD(P)-binding domain"/>
    <property type="match status" value="1"/>
</dbReference>
<dbReference type="Proteomes" id="UP001221757">
    <property type="component" value="Unassembled WGS sequence"/>
</dbReference>
<sequence length="559" mass="60046">MPSATTNNHPATTSAANGNHPAATSAANGNHPAAATPAAASSPATDWLVITEHAFLTLLAAILIYIVTRPTRLIAVLDAVTLAAAAVVKLPGEHGLFYSNFMILYMLLIVFGTSDWKTPDQPLVLDWVTSGYTIAVAALRAALAIAAFTVACHVRNESRDENNGPDISLAAAVDVTIAAADAAITPAIVDAAADMWPSLQKQYLQDSYIEHLVPRNTKYNYIVLGGGKAGCVLARRLGEAKHTVLLVEKGDAGIRVFKMAELHPLTSMHHYSDGKHSTVFDSAPDSRFGRAFSLITGRGLGGTTRVNAGQFTCGVPAEYNAWSEDGRPGWGYHDLKPYFAKSQTWLGPVPEEYHGSSGPLMVWSYDEYDFGSSKEAAKAANDLGFVPIVDMHSPLQPSIGWTKLQYTVATDGMRASAFRAYLPHAVVSSLSNLHICVSAVAGQGHFSRETNGQLRADSVQVLSVDGGRVQAVKAKREIVLACGALGSPKVLLLSGVGPQTHLEDMGIEVVRDTPGVGAHLQDHVMVPTVYNCPLSDSLWLMFRRPYMLFYQLFLYLFSE</sequence>
<dbReference type="GO" id="GO:0050660">
    <property type="term" value="F:flavin adenine dinucleotide binding"/>
    <property type="evidence" value="ECO:0007669"/>
    <property type="project" value="InterPro"/>
</dbReference>
<keyword evidence="7" id="KW-0472">Membrane</keyword>